<dbReference type="AlphaFoldDB" id="A0A381XYJ5"/>
<evidence type="ECO:0000313" key="2">
    <source>
        <dbReference type="EMBL" id="SVA69512.1"/>
    </source>
</evidence>
<sequence>MITGGAGSVGRQLAGMFLAEGRPVRIFDLPFMDFSGLEDEPNVEIVKGDITDKESVYEALRNVGGILHLAALLPPASERDRDKTFAVNVEGTRNIVEALKSHGSKATLVFTSSISTYGDTSKESDPIKITQPQNAIDIYAESKIAGEKILIGSGVNFVVLRIASIAVPAFLEPPEPWPFTSDQRVEMVHRDDVADAIKSSVGTAEAVGNVFNIAGGSTWRLAGKDYVEDFFDFMGAPVEMAVYREEPGWNDWYDTVESQKILNYQNRSYDFYSGEMKTIVEEMMAE</sequence>
<proteinExistence type="predicted"/>
<dbReference type="Pfam" id="PF01370">
    <property type="entry name" value="Epimerase"/>
    <property type="match status" value="1"/>
</dbReference>
<dbReference type="SUPFAM" id="SSF51735">
    <property type="entry name" value="NAD(P)-binding Rossmann-fold domains"/>
    <property type="match status" value="1"/>
</dbReference>
<dbReference type="Gene3D" id="3.40.50.720">
    <property type="entry name" value="NAD(P)-binding Rossmann-like Domain"/>
    <property type="match status" value="1"/>
</dbReference>
<protein>
    <recommendedName>
        <fullName evidence="1">NAD-dependent epimerase/dehydratase domain-containing protein</fullName>
    </recommendedName>
</protein>
<dbReference type="PANTHER" id="PTHR43245">
    <property type="entry name" value="BIFUNCTIONAL POLYMYXIN RESISTANCE PROTEIN ARNA"/>
    <property type="match status" value="1"/>
</dbReference>
<name>A0A381XYJ5_9ZZZZ</name>
<dbReference type="InterPro" id="IPR050177">
    <property type="entry name" value="Lipid_A_modif_metabolic_enz"/>
</dbReference>
<feature type="domain" description="NAD-dependent epimerase/dehydratase" evidence="1">
    <location>
        <begin position="1"/>
        <end position="165"/>
    </location>
</feature>
<accession>A0A381XYJ5</accession>
<dbReference type="InterPro" id="IPR036291">
    <property type="entry name" value="NAD(P)-bd_dom_sf"/>
</dbReference>
<organism evidence="2">
    <name type="scientific">marine metagenome</name>
    <dbReference type="NCBI Taxonomy" id="408172"/>
    <lineage>
        <taxon>unclassified sequences</taxon>
        <taxon>metagenomes</taxon>
        <taxon>ecological metagenomes</taxon>
    </lineage>
</organism>
<evidence type="ECO:0000259" key="1">
    <source>
        <dbReference type="Pfam" id="PF01370"/>
    </source>
</evidence>
<dbReference type="EMBL" id="UINC01016752">
    <property type="protein sequence ID" value="SVA69512.1"/>
    <property type="molecule type" value="Genomic_DNA"/>
</dbReference>
<reference evidence="2" key="1">
    <citation type="submission" date="2018-05" db="EMBL/GenBank/DDBJ databases">
        <authorList>
            <person name="Lanie J.A."/>
            <person name="Ng W.-L."/>
            <person name="Kazmierczak K.M."/>
            <person name="Andrzejewski T.M."/>
            <person name="Davidsen T.M."/>
            <person name="Wayne K.J."/>
            <person name="Tettelin H."/>
            <person name="Glass J.I."/>
            <person name="Rusch D."/>
            <person name="Podicherti R."/>
            <person name="Tsui H.-C.T."/>
            <person name="Winkler M.E."/>
        </authorList>
    </citation>
    <scope>NUCLEOTIDE SEQUENCE</scope>
</reference>
<dbReference type="CDD" id="cd08946">
    <property type="entry name" value="SDR_e"/>
    <property type="match status" value="1"/>
</dbReference>
<gene>
    <name evidence="2" type="ORF">METZ01_LOCUS122366</name>
</gene>
<dbReference type="InterPro" id="IPR001509">
    <property type="entry name" value="Epimerase_deHydtase"/>
</dbReference>